<dbReference type="HAMAP" id="MF_03014">
    <property type="entry name" value="KFase"/>
    <property type="match status" value="1"/>
</dbReference>
<dbReference type="Pfam" id="PF07859">
    <property type="entry name" value="Abhydrolase_3"/>
    <property type="match status" value="1"/>
</dbReference>
<dbReference type="AlphaFoldDB" id="A0A370U3B1"/>
<dbReference type="InterPro" id="IPR029058">
    <property type="entry name" value="AB_hydrolase_fold"/>
</dbReference>
<name>A0A370U3B1_9HELO</name>
<comment type="similarity">
    <text evidence="3">Belongs to the kynurenine formamidase family.</text>
</comment>
<keyword evidence="1 3" id="KW-0378">Hydrolase</keyword>
<dbReference type="EC" id="3.5.1.9" evidence="3"/>
<evidence type="ECO:0000256" key="1">
    <source>
        <dbReference type="ARBA" id="ARBA00022801"/>
    </source>
</evidence>
<keyword evidence="2 3" id="KW-0823">Tryptophan catabolism</keyword>
<feature type="active site" evidence="3">
    <location>
        <position position="231"/>
    </location>
</feature>
<comment type="caution">
    <text evidence="5">The sequence shown here is derived from an EMBL/GenBank/DDBJ whole genome shotgun (WGS) entry which is preliminary data.</text>
</comment>
<evidence type="ECO:0000256" key="2">
    <source>
        <dbReference type="ARBA" id="ARBA00023079"/>
    </source>
</evidence>
<dbReference type="GO" id="GO:0004061">
    <property type="term" value="F:arylformamidase activity"/>
    <property type="evidence" value="ECO:0007669"/>
    <property type="project" value="UniProtKB-UniRule"/>
</dbReference>
<dbReference type="InterPro" id="IPR027519">
    <property type="entry name" value="KFase_ver/fungi-typ"/>
</dbReference>
<comment type="pathway">
    <text evidence="3">Amino-acid degradation; L-tryptophan degradation via kynurenine pathway; L-kynurenine from L-tryptophan: step 2/2.</text>
</comment>
<feature type="active site" evidence="3">
    <location>
        <position position="265"/>
    </location>
</feature>
<sequence>MAGPELQHHRERYLEGVGATELHTVDIWTYGPASPSTDLGKTWIIFIHGGAWRDPEVDSMSFEPAVTALSNLPIRSSIAGFVSINYRLSPYPSHSKYPSPPDDPSRNVQHPCHLEDVGHALLYLDGKYGIEDRYMLVGHSAGATMAFGLYLSLLPDRPLPRPACVLGIAGIYDFDAFVEAHKSIPVYQQFMESAFPERSAWHQVSPSTGLTGYDPLWERAKIIVISNSDEDQLVEKEQDSYMLKRVKSRLDGHQQIHSLAASGGHNEIWQSGHILAGLIVQSMQWLQSLSGPRS</sequence>
<dbReference type="OrthoDB" id="420264at2759"/>
<dbReference type="RefSeq" id="XP_031874923.1">
    <property type="nucleotide sequence ID" value="XM_032010869.1"/>
</dbReference>
<dbReference type="UniPathway" id="UPA00333">
    <property type="reaction ID" value="UER00454"/>
</dbReference>
<dbReference type="PANTHER" id="PTHR48081">
    <property type="entry name" value="AB HYDROLASE SUPERFAMILY PROTEIN C4A8.06C"/>
    <property type="match status" value="1"/>
</dbReference>
<dbReference type="InterPro" id="IPR013094">
    <property type="entry name" value="AB_hydrolase_3"/>
</dbReference>
<comment type="function">
    <text evidence="3">Catalyzes the hydrolysis of N-formyl-L-kynurenine to L-kynurenine, the second step in the kynurenine pathway of tryptophan degradation. Kynurenine may be further oxidized to nicotinic acid, NAD(H) and NADP(H). Required for elimination of toxic metabolites.</text>
</comment>
<keyword evidence="6" id="KW-1185">Reference proteome</keyword>
<feature type="domain" description="Alpha/beta hydrolase fold-3" evidence="4">
    <location>
        <begin position="44"/>
        <end position="175"/>
    </location>
</feature>
<dbReference type="SUPFAM" id="SSF53474">
    <property type="entry name" value="alpha/beta-Hydrolases"/>
    <property type="match status" value="1"/>
</dbReference>
<evidence type="ECO:0000256" key="3">
    <source>
        <dbReference type="HAMAP-Rule" id="MF_03014"/>
    </source>
</evidence>
<dbReference type="GeneID" id="43595095"/>
<dbReference type="Gene3D" id="3.40.50.1820">
    <property type="entry name" value="alpha/beta hydrolase"/>
    <property type="match status" value="1"/>
</dbReference>
<accession>A0A370U3B1</accession>
<dbReference type="EMBL" id="NPIC01000001">
    <property type="protein sequence ID" value="RDL42267.1"/>
    <property type="molecule type" value="Genomic_DNA"/>
</dbReference>
<feature type="active site" description="Nucleophile" evidence="3">
    <location>
        <position position="140"/>
    </location>
</feature>
<evidence type="ECO:0000259" key="4">
    <source>
        <dbReference type="Pfam" id="PF07859"/>
    </source>
</evidence>
<evidence type="ECO:0000313" key="5">
    <source>
        <dbReference type="EMBL" id="RDL42267.1"/>
    </source>
</evidence>
<comment type="catalytic activity">
    <reaction evidence="3">
        <text>N-formyl-L-kynurenine + H2O = L-kynurenine + formate + H(+)</text>
        <dbReference type="Rhea" id="RHEA:13009"/>
        <dbReference type="ChEBI" id="CHEBI:15377"/>
        <dbReference type="ChEBI" id="CHEBI:15378"/>
        <dbReference type="ChEBI" id="CHEBI:15740"/>
        <dbReference type="ChEBI" id="CHEBI:57959"/>
        <dbReference type="ChEBI" id="CHEBI:58629"/>
        <dbReference type="EC" id="3.5.1.9"/>
    </reaction>
</comment>
<dbReference type="STRING" id="2656787.A0A370U3B1"/>
<protein>
    <recommendedName>
        <fullName evidence="3">Kynurenine formamidase</fullName>
        <shortName evidence="3">KFA</shortName>
        <shortName evidence="3">KFase</shortName>
        <ecNumber evidence="3">3.5.1.9</ecNumber>
    </recommendedName>
    <alternativeName>
        <fullName evidence="3">Arylformamidase</fullName>
    </alternativeName>
    <alternativeName>
        <fullName evidence="3">N-formylkynurenine formamidase</fullName>
        <shortName evidence="3">FKF</shortName>
    </alternativeName>
</protein>
<dbReference type="PANTHER" id="PTHR48081:SF33">
    <property type="entry name" value="KYNURENINE FORMAMIDASE"/>
    <property type="match status" value="1"/>
</dbReference>
<comment type="domain">
    <text evidence="3">The main chain amide nitrogen atoms of the second glycine and its adjacent residue in the HGGXW motif define the oxyanion hole, and stabilize the oxyanion that forms during the nucleophilic attack by the catalytic serine during substrate cleavage.</text>
</comment>
<dbReference type="Proteomes" id="UP000254866">
    <property type="component" value="Unassembled WGS sequence"/>
</dbReference>
<dbReference type="InterPro" id="IPR050300">
    <property type="entry name" value="GDXG_lipolytic_enzyme"/>
</dbReference>
<dbReference type="GO" id="GO:0019441">
    <property type="term" value="P:L-tryptophan catabolic process to kynurenine"/>
    <property type="evidence" value="ECO:0007669"/>
    <property type="project" value="UniProtKB-UniRule"/>
</dbReference>
<evidence type="ECO:0000313" key="6">
    <source>
        <dbReference type="Proteomes" id="UP000254866"/>
    </source>
</evidence>
<comment type="subunit">
    <text evidence="3">Homodimer.</text>
</comment>
<gene>
    <name evidence="5" type="ORF">BP5553_02246</name>
</gene>
<feature type="short sequence motif" description="HGGXW" evidence="3">
    <location>
        <begin position="48"/>
        <end position="52"/>
    </location>
</feature>
<dbReference type="GO" id="GO:0034354">
    <property type="term" value="P:'de novo' NAD+ biosynthetic process from L-tryptophan"/>
    <property type="evidence" value="ECO:0007669"/>
    <property type="project" value="UniProtKB-UniRule"/>
</dbReference>
<organism evidence="5 6">
    <name type="scientific">Venustampulla echinocandica</name>
    <dbReference type="NCBI Taxonomy" id="2656787"/>
    <lineage>
        <taxon>Eukaryota</taxon>
        <taxon>Fungi</taxon>
        <taxon>Dikarya</taxon>
        <taxon>Ascomycota</taxon>
        <taxon>Pezizomycotina</taxon>
        <taxon>Leotiomycetes</taxon>
        <taxon>Helotiales</taxon>
        <taxon>Pleuroascaceae</taxon>
        <taxon>Venustampulla</taxon>
    </lineage>
</organism>
<reference evidence="5 6" key="1">
    <citation type="journal article" date="2018" name="IMA Fungus">
        <title>IMA Genome-F 9: Draft genome sequence of Annulohypoxylon stygium, Aspergillus mulundensis, Berkeleyomyces basicola (syn. Thielaviopsis basicola), Ceratocystis smalleyi, two Cercospora beticola strains, Coleophoma cylindrospora, Fusarium fracticaudum, Phialophora cf. hyalina, and Morchella septimelata.</title>
        <authorList>
            <person name="Wingfield B.D."/>
            <person name="Bills G.F."/>
            <person name="Dong Y."/>
            <person name="Huang W."/>
            <person name="Nel W.J."/>
            <person name="Swalarsk-Parry B.S."/>
            <person name="Vaghefi N."/>
            <person name="Wilken P.M."/>
            <person name="An Z."/>
            <person name="de Beer Z.W."/>
            <person name="De Vos L."/>
            <person name="Chen L."/>
            <person name="Duong T.A."/>
            <person name="Gao Y."/>
            <person name="Hammerbacher A."/>
            <person name="Kikkert J.R."/>
            <person name="Li Y."/>
            <person name="Li H."/>
            <person name="Li K."/>
            <person name="Li Q."/>
            <person name="Liu X."/>
            <person name="Ma X."/>
            <person name="Naidoo K."/>
            <person name="Pethybridge S.J."/>
            <person name="Sun J."/>
            <person name="Steenkamp E.T."/>
            <person name="van der Nest M.A."/>
            <person name="van Wyk S."/>
            <person name="Wingfield M.J."/>
            <person name="Xiong C."/>
            <person name="Yue Q."/>
            <person name="Zhang X."/>
        </authorList>
    </citation>
    <scope>NUCLEOTIDE SEQUENCE [LARGE SCALE GENOMIC DNA]</scope>
    <source>
        <strain evidence="5 6">BP 5553</strain>
    </source>
</reference>
<proteinExistence type="inferred from homology"/>